<dbReference type="OMA" id="THAICWY"/>
<dbReference type="EMBL" id="KL660878">
    <property type="protein sequence ID" value="KFA61012.1"/>
    <property type="molecule type" value="Genomic_DNA"/>
</dbReference>
<dbReference type="AlphaFoldDB" id="A0A084QAM7"/>
<evidence type="ECO:0000313" key="5">
    <source>
        <dbReference type="Proteomes" id="UP000028524"/>
    </source>
</evidence>
<dbReference type="STRING" id="1283841.A0A084QAM7"/>
<keyword evidence="1" id="KW-0521">NADP</keyword>
<dbReference type="InterPro" id="IPR051609">
    <property type="entry name" value="NmrA/Isoflavone_reductase-like"/>
</dbReference>
<evidence type="ECO:0000313" key="4">
    <source>
        <dbReference type="EMBL" id="KFA61012.1"/>
    </source>
</evidence>
<evidence type="ECO:0000259" key="3">
    <source>
        <dbReference type="Pfam" id="PF05368"/>
    </source>
</evidence>
<dbReference type="HOGENOM" id="CLU_1001750_0_0_1"/>
<keyword evidence="2" id="KW-0560">Oxidoreductase</keyword>
<reference evidence="4 5" key="1">
    <citation type="journal article" date="2014" name="BMC Genomics">
        <title>Comparative genome sequencing reveals chemotype-specific gene clusters in the toxigenic black mold Stachybotrys.</title>
        <authorList>
            <person name="Semeiks J."/>
            <person name="Borek D."/>
            <person name="Otwinowski Z."/>
            <person name="Grishin N.V."/>
        </authorList>
    </citation>
    <scope>NUCLEOTIDE SEQUENCE [LARGE SCALE GENOMIC DNA]</scope>
    <source>
        <strain evidence="4 5">IBT 40285</strain>
    </source>
</reference>
<dbReference type="Proteomes" id="UP000028524">
    <property type="component" value="Unassembled WGS sequence"/>
</dbReference>
<dbReference type="OrthoDB" id="419598at2759"/>
<protein>
    <recommendedName>
        <fullName evidence="3">NmrA-like domain-containing protein</fullName>
    </recommendedName>
</protein>
<dbReference type="Gene3D" id="3.40.50.720">
    <property type="entry name" value="NAD(P)-binding Rossmann-like Domain"/>
    <property type="match status" value="1"/>
</dbReference>
<dbReference type="InParanoid" id="A0A084QAM7"/>
<proteinExistence type="predicted"/>
<dbReference type="PANTHER" id="PTHR47706:SF9">
    <property type="entry name" value="NMRA-LIKE DOMAIN-CONTAINING PROTEIN-RELATED"/>
    <property type="match status" value="1"/>
</dbReference>
<gene>
    <name evidence="4" type="ORF">S40285_02746</name>
</gene>
<dbReference type="PANTHER" id="PTHR47706">
    <property type="entry name" value="NMRA-LIKE FAMILY PROTEIN"/>
    <property type="match status" value="1"/>
</dbReference>
<evidence type="ECO:0000256" key="2">
    <source>
        <dbReference type="ARBA" id="ARBA00023002"/>
    </source>
</evidence>
<keyword evidence="5" id="KW-1185">Reference proteome</keyword>
<dbReference type="GO" id="GO:0016491">
    <property type="term" value="F:oxidoreductase activity"/>
    <property type="evidence" value="ECO:0007669"/>
    <property type="project" value="UniProtKB-KW"/>
</dbReference>
<evidence type="ECO:0000256" key="1">
    <source>
        <dbReference type="ARBA" id="ARBA00022857"/>
    </source>
</evidence>
<dbReference type="InterPro" id="IPR036291">
    <property type="entry name" value="NAD(P)-bd_dom_sf"/>
</dbReference>
<dbReference type="SUPFAM" id="SSF51735">
    <property type="entry name" value="NAD(P)-binding Rossmann-fold domains"/>
    <property type="match status" value="1"/>
</dbReference>
<sequence>MLRVHSSILKRVISRKQVDGNKLHGASGDVVPLALKVAVKRCPLPDNHISRAPVYYTHAICWYSSLELLANWAIAWPLPHLNATPLPLDKAVEGIDAVICAYSPNPILDLDGHLLLLRAAERAGVKIFVASSWNCDWTKIKYGDFEPYDNHIAFEQQAAMTSSIRPVYLFTGVFHSLLFTPFGPGGFDTADGVPRMHYWGDGDQIKHPWSHLNDVAAWTIEILINGDGVRDGNGGFFSLRSGRHTIRELARTYQEVTGTEVQVIRQGNLEDLKNHIGP</sequence>
<accession>A0A084QAM7</accession>
<feature type="domain" description="NmrA-like" evidence="3">
    <location>
        <begin position="88"/>
        <end position="265"/>
    </location>
</feature>
<name>A0A084QAM7_STAC4</name>
<dbReference type="InterPro" id="IPR008030">
    <property type="entry name" value="NmrA-like"/>
</dbReference>
<organism evidence="4 5">
    <name type="scientific">Stachybotrys chlorohalonatus (strain IBT 40285)</name>
    <dbReference type="NCBI Taxonomy" id="1283841"/>
    <lineage>
        <taxon>Eukaryota</taxon>
        <taxon>Fungi</taxon>
        <taxon>Dikarya</taxon>
        <taxon>Ascomycota</taxon>
        <taxon>Pezizomycotina</taxon>
        <taxon>Sordariomycetes</taxon>
        <taxon>Hypocreomycetidae</taxon>
        <taxon>Hypocreales</taxon>
        <taxon>Stachybotryaceae</taxon>
        <taxon>Stachybotrys</taxon>
    </lineage>
</organism>
<dbReference type="Pfam" id="PF05368">
    <property type="entry name" value="NmrA"/>
    <property type="match status" value="1"/>
</dbReference>